<dbReference type="GeneID" id="66099688"/>
<keyword evidence="2" id="KW-1185">Reference proteome</keyword>
<evidence type="ECO:0000313" key="2">
    <source>
        <dbReference type="Proteomes" id="UP000812287"/>
    </source>
</evidence>
<dbReference type="RefSeq" id="XP_043037799.1">
    <property type="nucleotide sequence ID" value="XM_043177401.1"/>
</dbReference>
<dbReference type="AlphaFoldDB" id="A0A9P7VQU6"/>
<accession>A0A9P7VQU6</accession>
<dbReference type="EMBL" id="MU250540">
    <property type="protein sequence ID" value="KAG7444299.1"/>
    <property type="molecule type" value="Genomic_DNA"/>
</dbReference>
<sequence length="149" mass="16889">MLPRTILLDMQWEHHAAVVAYKLFSQHTTEIIKRILALFGSLISNTVEETLPPCDVSSGGAVEVQPRIYEGIVPSLVGFKLKTTKYRLNKYFCTAVAVLNQRLGYSFKGIARLQTSKKQLSVLMIVRRLHLSARNGNFYSPSKYLMKLD</sequence>
<dbReference type="OrthoDB" id="3248548at2759"/>
<dbReference type="Proteomes" id="UP000812287">
    <property type="component" value="Unassembled WGS sequence"/>
</dbReference>
<reference evidence="1" key="1">
    <citation type="submission" date="2020-11" db="EMBL/GenBank/DDBJ databases">
        <title>Adaptations for nitrogen fixation in a non-lichenized fungal sporocarp promotes dispersal by wood-feeding termites.</title>
        <authorList>
            <consortium name="DOE Joint Genome Institute"/>
            <person name="Koch R.A."/>
            <person name="Yoon G."/>
            <person name="Arayal U."/>
            <person name="Lail K."/>
            <person name="Amirebrahimi M."/>
            <person name="Labutti K."/>
            <person name="Lipzen A."/>
            <person name="Riley R."/>
            <person name="Barry K."/>
            <person name="Henrissat B."/>
            <person name="Grigoriev I.V."/>
            <person name="Herr J.R."/>
            <person name="Aime M.C."/>
        </authorList>
    </citation>
    <scope>NUCLEOTIDE SEQUENCE</scope>
    <source>
        <strain evidence="1">MCA 3950</strain>
    </source>
</reference>
<comment type="caution">
    <text evidence="1">The sequence shown here is derived from an EMBL/GenBank/DDBJ whole genome shotgun (WGS) entry which is preliminary data.</text>
</comment>
<gene>
    <name evidence="1" type="ORF">BT62DRAFT_1007940</name>
</gene>
<protein>
    <submittedName>
        <fullName evidence="1">Uncharacterized protein</fullName>
    </submittedName>
</protein>
<evidence type="ECO:0000313" key="1">
    <source>
        <dbReference type="EMBL" id="KAG7444299.1"/>
    </source>
</evidence>
<name>A0A9P7VQU6_9AGAR</name>
<organism evidence="1 2">
    <name type="scientific">Guyanagaster necrorhizus</name>
    <dbReference type="NCBI Taxonomy" id="856835"/>
    <lineage>
        <taxon>Eukaryota</taxon>
        <taxon>Fungi</taxon>
        <taxon>Dikarya</taxon>
        <taxon>Basidiomycota</taxon>
        <taxon>Agaricomycotina</taxon>
        <taxon>Agaricomycetes</taxon>
        <taxon>Agaricomycetidae</taxon>
        <taxon>Agaricales</taxon>
        <taxon>Marasmiineae</taxon>
        <taxon>Physalacriaceae</taxon>
        <taxon>Guyanagaster</taxon>
    </lineage>
</organism>
<proteinExistence type="predicted"/>